<reference evidence="1 2" key="3">
    <citation type="journal article" date="2022" name="Microbiol. Spectr.">
        <title>Folding features and dynamics of 3D genome architecture in plant fungal pathogens.</title>
        <authorList>
            <person name="Xia C."/>
        </authorList>
    </citation>
    <scope>NUCLEOTIDE SEQUENCE [LARGE SCALE GENOMIC DNA]</scope>
    <source>
        <strain evidence="1 2">93-210</strain>
    </source>
</reference>
<keyword evidence="2" id="KW-1185">Reference proteome</keyword>
<organism evidence="1 2">
    <name type="scientific">Puccinia striiformis f. sp. tritici</name>
    <dbReference type="NCBI Taxonomy" id="168172"/>
    <lineage>
        <taxon>Eukaryota</taxon>
        <taxon>Fungi</taxon>
        <taxon>Dikarya</taxon>
        <taxon>Basidiomycota</taxon>
        <taxon>Pucciniomycotina</taxon>
        <taxon>Pucciniomycetes</taxon>
        <taxon>Pucciniales</taxon>
        <taxon>Pucciniaceae</taxon>
        <taxon>Puccinia</taxon>
    </lineage>
</organism>
<comment type="caution">
    <text evidence="1">The sequence shown here is derived from an EMBL/GenBank/DDBJ whole genome shotgun (WGS) entry which is preliminary data.</text>
</comment>
<protein>
    <submittedName>
        <fullName evidence="1">Uncharacterized protein</fullName>
    </submittedName>
</protein>
<evidence type="ECO:0000313" key="2">
    <source>
        <dbReference type="Proteomes" id="UP001060170"/>
    </source>
</evidence>
<accession>A0ACC0EID7</accession>
<reference evidence="2" key="2">
    <citation type="journal article" date="2018" name="Mol. Plant Microbe Interact.">
        <title>Genome sequence resources for the wheat stripe rust pathogen (Puccinia striiformis f. sp. tritici) and the barley stripe rust pathogen (Puccinia striiformis f. sp. hordei).</title>
        <authorList>
            <person name="Xia C."/>
            <person name="Wang M."/>
            <person name="Yin C."/>
            <person name="Cornejo O.E."/>
            <person name="Hulbert S.H."/>
            <person name="Chen X."/>
        </authorList>
    </citation>
    <scope>NUCLEOTIDE SEQUENCE [LARGE SCALE GENOMIC DNA]</scope>
    <source>
        <strain evidence="2">93-210</strain>
    </source>
</reference>
<dbReference type="Proteomes" id="UP001060170">
    <property type="component" value="Chromosome 6"/>
</dbReference>
<proteinExistence type="predicted"/>
<name>A0ACC0EID7_9BASI</name>
<dbReference type="EMBL" id="CM045870">
    <property type="protein sequence ID" value="KAI7954220.1"/>
    <property type="molecule type" value="Genomic_DNA"/>
</dbReference>
<evidence type="ECO:0000313" key="1">
    <source>
        <dbReference type="EMBL" id="KAI7954220.1"/>
    </source>
</evidence>
<gene>
    <name evidence="1" type="ORF">MJO28_006767</name>
</gene>
<reference evidence="2" key="1">
    <citation type="journal article" date="2018" name="BMC Genomics">
        <title>Genomic insights into host adaptation between the wheat stripe rust pathogen (Puccinia striiformis f. sp. tritici) and the barley stripe rust pathogen (Puccinia striiformis f. sp. hordei).</title>
        <authorList>
            <person name="Xia C."/>
            <person name="Wang M."/>
            <person name="Yin C."/>
            <person name="Cornejo O.E."/>
            <person name="Hulbert S.H."/>
            <person name="Chen X."/>
        </authorList>
    </citation>
    <scope>NUCLEOTIDE SEQUENCE [LARGE SCALE GENOMIC DNA]</scope>
    <source>
        <strain evidence="2">93-210</strain>
    </source>
</reference>
<sequence length="299" mass="33924">MSETNNLENPLLAVGAAGNNLTANLGPYRDRVDSPDSSSHGLPIGGPLPTTDARAASPPLATHPYGTPVYTAEARAVPHFLESRIALPKYKLEPFGRKPVKIKTQNLQGVMFNGTNMEIGDFITRVERAAQLDGARGSDICLQIVFFMQGKALAKEVQEMVERENYNWEKLKERFVQRWGSMMPLLKHTWVELDTSIRQLQDFSIKLENLVAYLLRRCQMTNVEDIRHVVLTCIAWPIRIAVTKEIIRDNQMQQAIDDSHILPPYHMIMDYIDRELKTMSILDIDDWSKETQRAPVNAP</sequence>